<keyword evidence="3" id="KW-0472">Membrane</keyword>
<proteinExistence type="inferred from homology"/>
<dbReference type="PANTHER" id="PTHR11705:SF119">
    <property type="entry name" value="OS02G0119300 PROTEIN"/>
    <property type="match status" value="1"/>
</dbReference>
<reference evidence="7" key="1">
    <citation type="submission" date="2025-08" db="UniProtKB">
        <authorList>
            <consortium name="RefSeq"/>
        </authorList>
    </citation>
    <scope>IDENTIFICATION</scope>
</reference>
<dbReference type="GO" id="GO:0006508">
    <property type="term" value="P:proteolysis"/>
    <property type="evidence" value="ECO:0007669"/>
    <property type="project" value="InterPro"/>
</dbReference>
<evidence type="ECO:0000256" key="3">
    <source>
        <dbReference type="SAM" id="Phobius"/>
    </source>
</evidence>
<feature type="chain" id="PRO_5010521311" evidence="4">
    <location>
        <begin position="27"/>
        <end position="349"/>
    </location>
</feature>
<evidence type="ECO:0000313" key="7">
    <source>
        <dbReference type="RefSeq" id="XP_019054363.1"/>
    </source>
</evidence>
<organism evidence="6 7">
    <name type="scientific">Nelumbo nucifera</name>
    <name type="common">Sacred lotus</name>
    <dbReference type="NCBI Taxonomy" id="4432"/>
    <lineage>
        <taxon>Eukaryota</taxon>
        <taxon>Viridiplantae</taxon>
        <taxon>Streptophyta</taxon>
        <taxon>Embryophyta</taxon>
        <taxon>Tracheophyta</taxon>
        <taxon>Spermatophyta</taxon>
        <taxon>Magnoliopsida</taxon>
        <taxon>Proteales</taxon>
        <taxon>Nelumbonaceae</taxon>
        <taxon>Nelumbo</taxon>
    </lineage>
</organism>
<protein>
    <submittedName>
        <fullName evidence="7">Uncharacterized protein LOC104603738 isoform X3</fullName>
    </submittedName>
</protein>
<comment type="cofactor">
    <cofactor evidence="1">
        <name>Zn(2+)</name>
        <dbReference type="ChEBI" id="CHEBI:29105"/>
    </cofactor>
</comment>
<evidence type="ECO:0000259" key="5">
    <source>
        <dbReference type="SMART" id="SM00631"/>
    </source>
</evidence>
<keyword evidence="6" id="KW-1185">Reference proteome</keyword>
<evidence type="ECO:0000256" key="4">
    <source>
        <dbReference type="SAM" id="SignalP"/>
    </source>
</evidence>
<sequence>MGSLLSNCSSWFLFFVFLQLLTLVNGRNLSKASFTPIKRDLYHSSDALKEGIKALVHRHPDRLTMETIRTGNEGYNAEILVVTYAHGRRKIDDSSNIRILLSFGQHGRELITSEVALRLLSILGEEYPIPKMGPTSLNSTLERLVIKALFMPYDHKNTTPNGLASHIMKSMLEELNHLHCLDRCLVGSGGGSVGYLAHGTATDYMYDIVKAPMAFTFEIYGDEEASSKDCFRMFNPIDLATFNRVLNDWCSVFLTLFETGPRRLDEIHSKVSLPDLEKLISIDEYLDGYLMGRKSRYGKQTEVLDFGMQEIRTYFRLFLLSSVLLMFMFCSRISKSKGSSRPMVSALPV</sequence>
<keyword evidence="3" id="KW-0812">Transmembrane</keyword>
<evidence type="ECO:0000313" key="6">
    <source>
        <dbReference type="Proteomes" id="UP000189703"/>
    </source>
</evidence>
<dbReference type="Pfam" id="PF00246">
    <property type="entry name" value="Peptidase_M14"/>
    <property type="match status" value="1"/>
</dbReference>
<name>A0A1U8Q6D4_NELNU</name>
<comment type="similarity">
    <text evidence="2">Belongs to the peptidase M14 family.</text>
</comment>
<feature type="signal peptide" evidence="4">
    <location>
        <begin position="1"/>
        <end position="26"/>
    </location>
</feature>
<accession>A0A1U8Q6D4</accession>
<dbReference type="PANTHER" id="PTHR11705">
    <property type="entry name" value="PROTEASE FAMILY M14 CARBOXYPEPTIDASE A,B"/>
    <property type="match status" value="1"/>
</dbReference>
<gene>
    <name evidence="7" type="primary">LOC104603738</name>
</gene>
<dbReference type="GO" id="GO:0004181">
    <property type="term" value="F:metallocarboxypeptidase activity"/>
    <property type="evidence" value="ECO:0007669"/>
    <property type="project" value="InterPro"/>
</dbReference>
<dbReference type="SUPFAM" id="SSF53187">
    <property type="entry name" value="Zn-dependent exopeptidases"/>
    <property type="match status" value="1"/>
</dbReference>
<evidence type="ECO:0000256" key="2">
    <source>
        <dbReference type="ARBA" id="ARBA00005988"/>
    </source>
</evidence>
<feature type="domain" description="Peptidase M14" evidence="5">
    <location>
        <begin position="42"/>
        <end position="229"/>
    </location>
</feature>
<keyword evidence="3" id="KW-1133">Transmembrane helix</keyword>
<dbReference type="OrthoDB" id="3626597at2759"/>
<keyword evidence="4" id="KW-0732">Signal</keyword>
<dbReference type="GO" id="GO:0008270">
    <property type="term" value="F:zinc ion binding"/>
    <property type="evidence" value="ECO:0007669"/>
    <property type="project" value="InterPro"/>
</dbReference>
<evidence type="ECO:0000256" key="1">
    <source>
        <dbReference type="ARBA" id="ARBA00001947"/>
    </source>
</evidence>
<dbReference type="InterPro" id="IPR000834">
    <property type="entry name" value="Peptidase_M14"/>
</dbReference>
<dbReference type="RefSeq" id="XP_019054363.1">
    <property type="nucleotide sequence ID" value="XM_019198818.1"/>
</dbReference>
<dbReference type="GeneID" id="104603738"/>
<dbReference type="Gene3D" id="3.40.630.10">
    <property type="entry name" value="Zn peptidases"/>
    <property type="match status" value="2"/>
</dbReference>
<dbReference type="AlphaFoldDB" id="A0A1U8Q6D4"/>
<dbReference type="Proteomes" id="UP000189703">
    <property type="component" value="Unplaced"/>
</dbReference>
<dbReference type="SMART" id="SM00631">
    <property type="entry name" value="Zn_pept"/>
    <property type="match status" value="1"/>
</dbReference>
<feature type="transmembrane region" description="Helical" evidence="3">
    <location>
        <begin position="314"/>
        <end position="333"/>
    </location>
</feature>